<accession>A0A978VJ77</accession>
<evidence type="ECO:0000313" key="2">
    <source>
        <dbReference type="EMBL" id="KAH7533146.1"/>
    </source>
</evidence>
<comment type="caution">
    <text evidence="2">The sequence shown here is derived from an EMBL/GenBank/DDBJ whole genome shotgun (WGS) entry which is preliminary data.</text>
</comment>
<name>A0A978VJ77_ZIZJJ</name>
<reference evidence="2" key="1">
    <citation type="journal article" date="2021" name="Front. Plant Sci.">
        <title>Chromosome-Scale Genome Assembly for Chinese Sour Jujube and Insights Into Its Genome Evolution and Domestication Signature.</title>
        <authorList>
            <person name="Shen L.-Y."/>
            <person name="Luo H."/>
            <person name="Wang X.-L."/>
            <person name="Wang X.-M."/>
            <person name="Qiu X.-J."/>
            <person name="Liu H."/>
            <person name="Zhou S.-S."/>
            <person name="Jia K.-H."/>
            <person name="Nie S."/>
            <person name="Bao Y.-T."/>
            <person name="Zhang R.-G."/>
            <person name="Yun Q.-Z."/>
            <person name="Chai Y.-H."/>
            <person name="Lu J.-Y."/>
            <person name="Li Y."/>
            <person name="Zhao S.-W."/>
            <person name="Mao J.-F."/>
            <person name="Jia S.-G."/>
            <person name="Mao Y.-M."/>
        </authorList>
    </citation>
    <scope>NUCLEOTIDE SEQUENCE</scope>
    <source>
        <strain evidence="2">AT0</strain>
        <tissue evidence="2">Leaf</tissue>
    </source>
</reference>
<dbReference type="Proteomes" id="UP000813462">
    <property type="component" value="Unassembled WGS sequence"/>
</dbReference>
<feature type="compositionally biased region" description="Basic and acidic residues" evidence="1">
    <location>
        <begin position="8"/>
        <end position="18"/>
    </location>
</feature>
<dbReference type="EMBL" id="JAEACU010000004">
    <property type="protein sequence ID" value="KAH7533146.1"/>
    <property type="molecule type" value="Genomic_DNA"/>
</dbReference>
<evidence type="ECO:0000256" key="1">
    <source>
        <dbReference type="SAM" id="MobiDB-lite"/>
    </source>
</evidence>
<gene>
    <name evidence="2" type="ORF">FEM48_Zijuj04G0099400</name>
</gene>
<feature type="region of interest" description="Disordered" evidence="1">
    <location>
        <begin position="1"/>
        <end position="50"/>
    </location>
</feature>
<evidence type="ECO:0000313" key="3">
    <source>
        <dbReference type="Proteomes" id="UP000813462"/>
    </source>
</evidence>
<sequence length="195" mass="22685">MLENDDEMFMKTEVKEQGRSPSQKRTWDKNDKQRSDGRRGDQKKTKNEQFGRMEYPRCETCRKKHLGECYRKISASFKYGKEAHILRNYPNLGNATQKVKRDQLTQGCVYAVTVHDAAASPSTLVALLTIQKQILKHLEDLEIMVVKNEDHAFITTLSVKPTLAERIKRKQFDDPLFLKIRDEIRIGKGPEFSIR</sequence>
<feature type="compositionally biased region" description="Basic and acidic residues" evidence="1">
    <location>
        <begin position="25"/>
        <end position="50"/>
    </location>
</feature>
<protein>
    <submittedName>
        <fullName evidence="2">Uncharacterized protein</fullName>
    </submittedName>
</protein>
<proteinExistence type="predicted"/>
<organism evidence="2 3">
    <name type="scientific">Ziziphus jujuba var. spinosa</name>
    <dbReference type="NCBI Taxonomy" id="714518"/>
    <lineage>
        <taxon>Eukaryota</taxon>
        <taxon>Viridiplantae</taxon>
        <taxon>Streptophyta</taxon>
        <taxon>Embryophyta</taxon>
        <taxon>Tracheophyta</taxon>
        <taxon>Spermatophyta</taxon>
        <taxon>Magnoliopsida</taxon>
        <taxon>eudicotyledons</taxon>
        <taxon>Gunneridae</taxon>
        <taxon>Pentapetalae</taxon>
        <taxon>rosids</taxon>
        <taxon>fabids</taxon>
        <taxon>Rosales</taxon>
        <taxon>Rhamnaceae</taxon>
        <taxon>Paliureae</taxon>
        <taxon>Ziziphus</taxon>
    </lineage>
</organism>
<dbReference type="AlphaFoldDB" id="A0A978VJ77"/>